<sequence>MDYYDMEIRGDINQMNTKFDKVLLEMTRLKEDNQKLILQVTKKDKRISELEREISRNIVIMKRIAENENKNESETREIISKIMQKISVNVDNAKDILEIKRIGRFLKVVNKQTKSRMLKNAKRLKGSNIWIEKDHPRSVREERRNLITQMKEAEHKGQIAYINYNKLVIKDKKDEEGAKPMGQKITAREQEKVDSDEISDVEIDSGGGAEASVWVVTSLTFEISAVSKADVSSKCPADVDEEVPVKENPMDGLLLH</sequence>
<feature type="coiled-coil region" evidence="1">
    <location>
        <begin position="12"/>
        <end position="53"/>
    </location>
</feature>
<dbReference type="EMBL" id="VTPC01000885">
    <property type="protein sequence ID" value="KAF2903979.1"/>
    <property type="molecule type" value="Genomic_DNA"/>
</dbReference>
<accession>A0A8K0DGY5</accession>
<name>A0A8K0DGY5_IGNLU</name>
<gene>
    <name evidence="3" type="ORF">ILUMI_02197</name>
</gene>
<feature type="region of interest" description="Disordered" evidence="2">
    <location>
        <begin position="232"/>
        <end position="256"/>
    </location>
</feature>
<organism evidence="3 4">
    <name type="scientific">Ignelater luminosus</name>
    <name type="common">Cucubano</name>
    <name type="synonym">Pyrophorus luminosus</name>
    <dbReference type="NCBI Taxonomy" id="2038154"/>
    <lineage>
        <taxon>Eukaryota</taxon>
        <taxon>Metazoa</taxon>
        <taxon>Ecdysozoa</taxon>
        <taxon>Arthropoda</taxon>
        <taxon>Hexapoda</taxon>
        <taxon>Insecta</taxon>
        <taxon>Pterygota</taxon>
        <taxon>Neoptera</taxon>
        <taxon>Endopterygota</taxon>
        <taxon>Coleoptera</taxon>
        <taxon>Polyphaga</taxon>
        <taxon>Elateriformia</taxon>
        <taxon>Elateroidea</taxon>
        <taxon>Elateridae</taxon>
        <taxon>Agrypninae</taxon>
        <taxon>Pyrophorini</taxon>
        <taxon>Ignelater</taxon>
    </lineage>
</organism>
<evidence type="ECO:0000256" key="1">
    <source>
        <dbReference type="SAM" id="Coils"/>
    </source>
</evidence>
<keyword evidence="1" id="KW-0175">Coiled coil</keyword>
<dbReference type="AlphaFoldDB" id="A0A8K0DGY5"/>
<proteinExistence type="predicted"/>
<protein>
    <submittedName>
        <fullName evidence="3">Uncharacterized protein</fullName>
    </submittedName>
</protein>
<evidence type="ECO:0000313" key="3">
    <source>
        <dbReference type="EMBL" id="KAF2903979.1"/>
    </source>
</evidence>
<evidence type="ECO:0000256" key="2">
    <source>
        <dbReference type="SAM" id="MobiDB-lite"/>
    </source>
</evidence>
<comment type="caution">
    <text evidence="3">The sequence shown here is derived from an EMBL/GenBank/DDBJ whole genome shotgun (WGS) entry which is preliminary data.</text>
</comment>
<dbReference type="OrthoDB" id="6381026at2759"/>
<reference evidence="3" key="1">
    <citation type="submission" date="2019-08" db="EMBL/GenBank/DDBJ databases">
        <title>The genome of the North American firefly Photinus pyralis.</title>
        <authorList>
            <consortium name="Photinus pyralis genome working group"/>
            <person name="Fallon T.R."/>
            <person name="Sander Lower S.E."/>
            <person name="Weng J.-K."/>
        </authorList>
    </citation>
    <scope>NUCLEOTIDE SEQUENCE</scope>
    <source>
        <strain evidence="3">TRF0915ILg1</strain>
        <tissue evidence="3">Whole body</tissue>
    </source>
</reference>
<keyword evidence="4" id="KW-1185">Reference proteome</keyword>
<dbReference type="Proteomes" id="UP000801492">
    <property type="component" value="Unassembled WGS sequence"/>
</dbReference>
<evidence type="ECO:0000313" key="4">
    <source>
        <dbReference type="Proteomes" id="UP000801492"/>
    </source>
</evidence>